<dbReference type="Pfam" id="PF11716">
    <property type="entry name" value="MDMPI_N"/>
    <property type="match status" value="1"/>
</dbReference>
<evidence type="ECO:0000259" key="1">
    <source>
        <dbReference type="Pfam" id="PF07398"/>
    </source>
</evidence>
<dbReference type="PANTHER" id="PTHR40758:SF1">
    <property type="entry name" value="CONSERVED PROTEIN"/>
    <property type="match status" value="1"/>
</dbReference>
<feature type="domain" description="Mycothiol-dependent maleylpyruvate isomerase metal-binding" evidence="2">
    <location>
        <begin position="18"/>
        <end position="125"/>
    </location>
</feature>
<dbReference type="InterPro" id="IPR017517">
    <property type="entry name" value="Maleyloyr_isom"/>
</dbReference>
<dbReference type="OrthoDB" id="3671213at2"/>
<sequence>MTTAPVDHLVTLAALQEQFRSTIDEVDPTAPVPWCGRWKVRDLVEHLARVHHWAAAQAARTPEVPLGRGPFDLAPFYAEQAAELHATLTRLGPDAIGSTLNGPGPASFWYRRQVHETLVHLWDLRTAGHLTLDADPTLWADTVDEVVTVMFPRQVRLGRTPVLERPLTLVADDAPRRWTLATADETTDNAALTVTGSAEALALLLWGRTTPDDPRLSVDGDRPWLTQVLARPLTP</sequence>
<comment type="caution">
    <text evidence="3">The sequence shown here is derived from an EMBL/GenBank/DDBJ whole genome shotgun (WGS) entry which is preliminary data.</text>
</comment>
<dbReference type="InterPro" id="IPR034660">
    <property type="entry name" value="DinB/YfiT-like"/>
</dbReference>
<evidence type="ECO:0000313" key="4">
    <source>
        <dbReference type="Proteomes" id="UP000321798"/>
    </source>
</evidence>
<evidence type="ECO:0000313" key="3">
    <source>
        <dbReference type="EMBL" id="GEP69213.1"/>
    </source>
</evidence>
<evidence type="ECO:0000259" key="2">
    <source>
        <dbReference type="Pfam" id="PF11716"/>
    </source>
</evidence>
<dbReference type="GO" id="GO:0046872">
    <property type="term" value="F:metal ion binding"/>
    <property type="evidence" value="ECO:0007669"/>
    <property type="project" value="InterPro"/>
</dbReference>
<dbReference type="SUPFAM" id="SSF109854">
    <property type="entry name" value="DinB/YfiT-like putative metalloenzymes"/>
    <property type="match status" value="1"/>
</dbReference>
<dbReference type="AlphaFoldDB" id="A0A512PDC9"/>
<proteinExistence type="predicted"/>
<dbReference type="NCBIfam" id="TIGR03083">
    <property type="entry name" value="maleylpyruvate isomerase family mycothiol-dependent enzyme"/>
    <property type="match status" value="1"/>
</dbReference>
<organism evidence="3 4">
    <name type="scientific">Cellulomonas soli</name>
    <dbReference type="NCBI Taxonomy" id="931535"/>
    <lineage>
        <taxon>Bacteria</taxon>
        <taxon>Bacillati</taxon>
        <taxon>Actinomycetota</taxon>
        <taxon>Actinomycetes</taxon>
        <taxon>Micrococcales</taxon>
        <taxon>Cellulomonadaceae</taxon>
        <taxon>Cellulomonas</taxon>
    </lineage>
</organism>
<dbReference type="Proteomes" id="UP000321798">
    <property type="component" value="Unassembled WGS sequence"/>
</dbReference>
<dbReference type="EMBL" id="BKAL01000006">
    <property type="protein sequence ID" value="GEP69213.1"/>
    <property type="molecule type" value="Genomic_DNA"/>
</dbReference>
<keyword evidence="4" id="KW-1185">Reference proteome</keyword>
<dbReference type="GO" id="GO:0005886">
    <property type="term" value="C:plasma membrane"/>
    <property type="evidence" value="ECO:0007669"/>
    <property type="project" value="TreeGrafter"/>
</dbReference>
<dbReference type="RefSeq" id="WP_146952966.1">
    <property type="nucleotide sequence ID" value="NZ_BAABBJ010000006.1"/>
</dbReference>
<accession>A0A512PDC9</accession>
<gene>
    <name evidence="3" type="ORF">CSO01_19280</name>
</gene>
<feature type="domain" description="MDMPI C-terminal" evidence="1">
    <location>
        <begin position="140"/>
        <end position="225"/>
    </location>
</feature>
<name>A0A512PDC9_9CELL</name>
<dbReference type="PANTHER" id="PTHR40758">
    <property type="entry name" value="CONSERVED PROTEIN"/>
    <property type="match status" value="1"/>
</dbReference>
<reference evidence="3 4" key="1">
    <citation type="submission" date="2019-07" db="EMBL/GenBank/DDBJ databases">
        <title>Whole genome shotgun sequence of Cellulomonas soli NBRC 109434.</title>
        <authorList>
            <person name="Hosoyama A."/>
            <person name="Uohara A."/>
            <person name="Ohji S."/>
            <person name="Ichikawa N."/>
        </authorList>
    </citation>
    <scope>NUCLEOTIDE SEQUENCE [LARGE SCALE GENOMIC DNA]</scope>
    <source>
        <strain evidence="3 4">NBRC 109434</strain>
    </source>
</reference>
<evidence type="ECO:0008006" key="5">
    <source>
        <dbReference type="Google" id="ProtNLM"/>
    </source>
</evidence>
<protein>
    <recommendedName>
        <fullName evidence="5">Mycothiol-dependent maleylpyruvate isomerase metal-binding domain-containing protein</fullName>
    </recommendedName>
</protein>
<dbReference type="InterPro" id="IPR010872">
    <property type="entry name" value="MDMPI_C-term_domain"/>
</dbReference>
<dbReference type="InterPro" id="IPR024344">
    <property type="entry name" value="MDMPI_metal-binding"/>
</dbReference>
<dbReference type="Pfam" id="PF07398">
    <property type="entry name" value="MDMPI_C"/>
    <property type="match status" value="1"/>
</dbReference>